<evidence type="ECO:0000313" key="2">
    <source>
        <dbReference type="Proteomes" id="UP001165960"/>
    </source>
</evidence>
<comment type="caution">
    <text evidence="1">The sequence shown here is derived from an EMBL/GenBank/DDBJ whole genome shotgun (WGS) entry which is preliminary data.</text>
</comment>
<reference evidence="1" key="1">
    <citation type="submission" date="2022-04" db="EMBL/GenBank/DDBJ databases">
        <title>Genome of the entomopathogenic fungus Entomophthora muscae.</title>
        <authorList>
            <person name="Elya C."/>
            <person name="Lovett B.R."/>
            <person name="Lee E."/>
            <person name="Macias A.M."/>
            <person name="Hajek A.E."/>
            <person name="De Bivort B.L."/>
            <person name="Kasson M.T."/>
            <person name="De Fine Licht H.H."/>
            <person name="Stajich J.E."/>
        </authorList>
    </citation>
    <scope>NUCLEOTIDE SEQUENCE</scope>
    <source>
        <strain evidence="1">Berkeley</strain>
    </source>
</reference>
<protein>
    <submittedName>
        <fullName evidence="1">Uncharacterized protein</fullName>
    </submittedName>
</protein>
<organism evidence="1 2">
    <name type="scientific">Entomophthora muscae</name>
    <dbReference type="NCBI Taxonomy" id="34485"/>
    <lineage>
        <taxon>Eukaryota</taxon>
        <taxon>Fungi</taxon>
        <taxon>Fungi incertae sedis</taxon>
        <taxon>Zoopagomycota</taxon>
        <taxon>Entomophthoromycotina</taxon>
        <taxon>Entomophthoromycetes</taxon>
        <taxon>Entomophthorales</taxon>
        <taxon>Entomophthoraceae</taxon>
        <taxon>Entomophthora</taxon>
    </lineage>
</organism>
<keyword evidence="2" id="KW-1185">Reference proteome</keyword>
<accession>A0ACC2SQU8</accession>
<evidence type="ECO:0000313" key="1">
    <source>
        <dbReference type="EMBL" id="KAJ9064487.1"/>
    </source>
</evidence>
<proteinExistence type="predicted"/>
<gene>
    <name evidence="1" type="ORF">DSO57_1030109</name>
</gene>
<sequence length="98" mass="10819">MLATKSSLPEAVKQRPDCRFGLKCRHQSASSTEGQQHLAQFSHICHPSQEEDVATPGTESNPNQDTEDSNQYDEGSNQESDQGSDQDSNQGSEDYDNM</sequence>
<dbReference type="Proteomes" id="UP001165960">
    <property type="component" value="Unassembled WGS sequence"/>
</dbReference>
<name>A0ACC2SQU8_9FUNG</name>
<dbReference type="EMBL" id="QTSX02004464">
    <property type="protein sequence ID" value="KAJ9064487.1"/>
    <property type="molecule type" value="Genomic_DNA"/>
</dbReference>